<dbReference type="STRING" id="571298.SAMN04488026_106135"/>
<feature type="signal peptide" evidence="1">
    <location>
        <begin position="1"/>
        <end position="20"/>
    </location>
</feature>
<dbReference type="EMBL" id="FNEK01000061">
    <property type="protein sequence ID" value="SDK96415.1"/>
    <property type="molecule type" value="Genomic_DNA"/>
</dbReference>
<dbReference type="InterPro" id="IPR052956">
    <property type="entry name" value="Mesenchyme-surface_protein"/>
</dbReference>
<reference evidence="2 3" key="1">
    <citation type="submission" date="2016-10" db="EMBL/GenBank/DDBJ databases">
        <authorList>
            <person name="de Groot N.N."/>
        </authorList>
    </citation>
    <scope>NUCLEOTIDE SEQUENCE [LARGE SCALE GENOMIC DNA]</scope>
    <source>
        <strain evidence="2 3">DSM 25294</strain>
    </source>
</reference>
<dbReference type="InterPro" id="IPR011044">
    <property type="entry name" value="Quino_amine_DH_bsu"/>
</dbReference>
<dbReference type="AlphaFoldDB" id="A0A1G9G795"/>
<dbReference type="Proteomes" id="UP000199382">
    <property type="component" value="Unassembled WGS sequence"/>
</dbReference>
<sequence length="494" mass="52337">MKKLLAFSSVLALIAGTAQAEMNFNRIASFATPDNMPSGEDRSHETSAEIIAATPDGMTLVYTDIPLEALGLIDITDPANPASLGNIALQGEPTSVAIIGNNAFAGVNTSQSYTVPSGHLAVLDIATREIIGTCDLGGQPDSIAAAKDGSFIAVAMENERDEDAGDGRTGQMPAGFVVLLPTAEAGIDCEGKKVVEMTGLAEISPEDPEPEFVDINSLGETVVTLQENNHIAVVNKEGEVIANFSAGSVDLKNIDIPEERAVTFEGEQLGRLREPDAVKWLDDDHFVIANEGDMDGGSRGWTILNKDGTVVYESGTSFEYAVAEIGHYPEKRSGNKGVEPESVEIATYDGTPLIFIGAEHASVVGVYDATDPKNPVLKQLLPSGIGPEGYVAIPQRNLLVSANEVDLVEDGGTRAHVMVFERAEGEAQYPMLTSKGLSEPNGVPVNWGAISGQVADPEQPGILYAVNGLCGWLLHCKRFLWSRWSVSTVVCPAC</sequence>
<proteinExistence type="predicted"/>
<dbReference type="PANTHER" id="PTHR46928">
    <property type="entry name" value="MESENCHYME-SPECIFIC CELL SURFACE GLYCOPROTEIN"/>
    <property type="match status" value="1"/>
</dbReference>
<dbReference type="SUPFAM" id="SSF50969">
    <property type="entry name" value="YVTN repeat-like/Quinoprotein amine dehydrogenase"/>
    <property type="match status" value="1"/>
</dbReference>
<protein>
    <recommendedName>
        <fullName evidence="4">Alkaline phosphatase</fullName>
    </recommendedName>
</protein>
<gene>
    <name evidence="2" type="ORF">SAMN04488026_106135</name>
</gene>
<evidence type="ECO:0008006" key="4">
    <source>
        <dbReference type="Google" id="ProtNLM"/>
    </source>
</evidence>
<evidence type="ECO:0000313" key="3">
    <source>
        <dbReference type="Proteomes" id="UP000199382"/>
    </source>
</evidence>
<organism evidence="2 3">
    <name type="scientific">Aliiruegeria lutimaris</name>
    <dbReference type="NCBI Taxonomy" id="571298"/>
    <lineage>
        <taxon>Bacteria</taxon>
        <taxon>Pseudomonadati</taxon>
        <taxon>Pseudomonadota</taxon>
        <taxon>Alphaproteobacteria</taxon>
        <taxon>Rhodobacterales</taxon>
        <taxon>Roseobacteraceae</taxon>
        <taxon>Aliiruegeria</taxon>
    </lineage>
</organism>
<evidence type="ECO:0000313" key="2">
    <source>
        <dbReference type="EMBL" id="SDK96415.1"/>
    </source>
</evidence>
<keyword evidence="1" id="KW-0732">Signal</keyword>
<accession>A0A1G9G795</accession>
<name>A0A1G9G795_9RHOB</name>
<dbReference type="InterPro" id="IPR015943">
    <property type="entry name" value="WD40/YVTN_repeat-like_dom_sf"/>
</dbReference>
<evidence type="ECO:0000256" key="1">
    <source>
        <dbReference type="SAM" id="SignalP"/>
    </source>
</evidence>
<feature type="chain" id="PRO_5011580727" description="Alkaline phosphatase" evidence="1">
    <location>
        <begin position="21"/>
        <end position="494"/>
    </location>
</feature>
<dbReference type="OrthoDB" id="9803927at2"/>
<dbReference type="PANTHER" id="PTHR46928:SF1">
    <property type="entry name" value="MESENCHYME-SPECIFIC CELL SURFACE GLYCOPROTEIN"/>
    <property type="match status" value="1"/>
</dbReference>
<keyword evidence="3" id="KW-1185">Reference proteome</keyword>
<dbReference type="Gene3D" id="2.130.10.10">
    <property type="entry name" value="YVTN repeat-like/Quinoprotein amine dehydrogenase"/>
    <property type="match status" value="1"/>
</dbReference>